<sequence>MFSSSSCNGAFYYLCFIASSLLGCSRQTTIVASVVFSSHFYLSFSSKCFS</sequence>
<dbReference type="AlphaFoldDB" id="A0A0E9RLJ9"/>
<name>A0A0E9RLJ9_ANGAN</name>
<reference evidence="1" key="1">
    <citation type="submission" date="2014-11" db="EMBL/GenBank/DDBJ databases">
        <authorList>
            <person name="Amaro Gonzalez C."/>
        </authorList>
    </citation>
    <scope>NUCLEOTIDE SEQUENCE</scope>
</reference>
<accession>A0A0E9RLJ9</accession>
<dbReference type="EMBL" id="GBXM01078880">
    <property type="protein sequence ID" value="JAH29697.1"/>
    <property type="molecule type" value="Transcribed_RNA"/>
</dbReference>
<evidence type="ECO:0000313" key="1">
    <source>
        <dbReference type="EMBL" id="JAH29697.1"/>
    </source>
</evidence>
<reference evidence="1" key="2">
    <citation type="journal article" date="2015" name="Fish Shellfish Immunol.">
        <title>Early steps in the European eel (Anguilla anguilla)-Vibrio vulnificus interaction in the gills: Role of the RtxA13 toxin.</title>
        <authorList>
            <person name="Callol A."/>
            <person name="Pajuelo D."/>
            <person name="Ebbesson L."/>
            <person name="Teles M."/>
            <person name="MacKenzie S."/>
            <person name="Amaro C."/>
        </authorList>
    </citation>
    <scope>NUCLEOTIDE SEQUENCE</scope>
</reference>
<proteinExistence type="predicted"/>
<organism evidence="1">
    <name type="scientific">Anguilla anguilla</name>
    <name type="common">European freshwater eel</name>
    <name type="synonym">Muraena anguilla</name>
    <dbReference type="NCBI Taxonomy" id="7936"/>
    <lineage>
        <taxon>Eukaryota</taxon>
        <taxon>Metazoa</taxon>
        <taxon>Chordata</taxon>
        <taxon>Craniata</taxon>
        <taxon>Vertebrata</taxon>
        <taxon>Euteleostomi</taxon>
        <taxon>Actinopterygii</taxon>
        <taxon>Neopterygii</taxon>
        <taxon>Teleostei</taxon>
        <taxon>Anguilliformes</taxon>
        <taxon>Anguillidae</taxon>
        <taxon>Anguilla</taxon>
    </lineage>
</organism>
<protein>
    <submittedName>
        <fullName evidence="1">Uncharacterized protein</fullName>
    </submittedName>
</protein>